<reference evidence="1" key="1">
    <citation type="submission" date="2022-09" db="EMBL/GenBank/DDBJ databases">
        <title>A Global Phylogenomic Analysis of the Shiitake Genus Lentinula.</title>
        <authorList>
            <consortium name="DOE Joint Genome Institute"/>
            <person name="Sierra-Patev S."/>
            <person name="Min B."/>
            <person name="Naranjo-Ortiz M."/>
            <person name="Looney B."/>
            <person name="Konkel Z."/>
            <person name="Slot J.C."/>
            <person name="Sakamoto Y."/>
            <person name="Steenwyk J.L."/>
            <person name="Rokas A."/>
            <person name="Carro J."/>
            <person name="Camarero S."/>
            <person name="Ferreira P."/>
            <person name="Molpeceres G."/>
            <person name="Ruiz-Duenas F.J."/>
            <person name="Serrano A."/>
            <person name="Henrissat B."/>
            <person name="Drula E."/>
            <person name="Hughes K.W."/>
            <person name="Mata J.L."/>
            <person name="Ishikawa N.K."/>
            <person name="Vargas-Isla R."/>
            <person name="Ushijima S."/>
            <person name="Smith C.A."/>
            <person name="Ahrendt S."/>
            <person name="Andreopoulos W."/>
            <person name="He G."/>
            <person name="Labutti K."/>
            <person name="Lipzen A."/>
            <person name="Ng V."/>
            <person name="Riley R."/>
            <person name="Sandor L."/>
            <person name="Barry K."/>
            <person name="Martinez A.T."/>
            <person name="Xiao Y."/>
            <person name="Gibbons J.G."/>
            <person name="Terashima K."/>
            <person name="Grigoriev I.V."/>
            <person name="Hibbett D.S."/>
        </authorList>
    </citation>
    <scope>NUCLEOTIDE SEQUENCE</scope>
    <source>
        <strain evidence="1">TMI1499</strain>
    </source>
</reference>
<evidence type="ECO:0000313" key="1">
    <source>
        <dbReference type="EMBL" id="KAJ3815300.1"/>
    </source>
</evidence>
<sequence>MSETQPLLSPQEVDATPVYPIIHSIRSDIIHFIDTPLSYDALTAPDLTYTLIRPLVEKYGAMQRDGNMSVVFCFLLNRVYFSRDQNMATSPVSRTRAELCEILAIRTLREYGNNLLELAVVLTTSWMVYSGADETVMQMAREEREDLEERVGNAIEMAILGRSKRFIKSSSCQKVIDGIWSGKCVYQAESSHSILSDASDIRHRESSTITSSSSRPINGTQSTFMTLTKPLYWIIIGCLKVPFIRSVLEYTNFLILFVLFILAIEWNTRDKLNAPEVIFMVYALGFCLEKVAAMQEHGIQVYFKGTWNGFDLAFVTTFMLYAILRLYGVFHHSLWARSTGIDCLALIACLMFPRLAFVTLRNNLMVLSLRAMITQFVVLMLIAAFCFCGFLYALWTLSRNEAQYSAGTIAWWMLDLWFGLDASGFERSTQFHQVFGPVLMVTYAMLSNTLLLTVLVSILSNTFATINEDAAAEAMFRKAVSTIEGVKADSLFSYQPPINLVALCFMLPLSYILTPRWFHKVNVFMIRIMNLPALLIIALYERQAKHNGTTGFYETLIVVTERAYDSLPRQLKRLSIFEGLAGSDSDIDAIFEIEEELDTSALDTRDDIELGPGDKPPLSPSVSTSSKMNSPPPSPNKRRTSNSSNRRTSNPLQQRRTSNSSQNRPYANQTHLTPGGGPSSSSQDQLRGSQPHPIPPRTRVNSIMSRGMEAAQSFTSPLAQIYQPLVVDDDLPLASDESLDQVPTVPQGGAPLISYGPTTRRRLSSVQGVHRRNTSDVGLLRQSNNNSNNNLGTPNRHLQHVQQQQQRSQQNFPSMQEVMSGADGVISESPPGQSPSSRGGLDIPTAGQIQEEEGSAGGASQWSERLAKLEERQERIENLLEGIAKDLRDRGSVA</sequence>
<evidence type="ECO:0000313" key="2">
    <source>
        <dbReference type="Proteomes" id="UP001163835"/>
    </source>
</evidence>
<proteinExistence type="predicted"/>
<organism evidence="1 2">
    <name type="scientific">Lentinula aff. lateritia</name>
    <dbReference type="NCBI Taxonomy" id="2804960"/>
    <lineage>
        <taxon>Eukaryota</taxon>
        <taxon>Fungi</taxon>
        <taxon>Dikarya</taxon>
        <taxon>Basidiomycota</taxon>
        <taxon>Agaricomycotina</taxon>
        <taxon>Agaricomycetes</taxon>
        <taxon>Agaricomycetidae</taxon>
        <taxon>Agaricales</taxon>
        <taxon>Marasmiineae</taxon>
        <taxon>Omphalotaceae</taxon>
        <taxon>Lentinula</taxon>
    </lineage>
</organism>
<keyword evidence="2" id="KW-1185">Reference proteome</keyword>
<dbReference type="Proteomes" id="UP001163835">
    <property type="component" value="Unassembled WGS sequence"/>
</dbReference>
<accession>A0ACC1UEB8</accession>
<dbReference type="EMBL" id="MU794952">
    <property type="protein sequence ID" value="KAJ3815300.1"/>
    <property type="molecule type" value="Genomic_DNA"/>
</dbReference>
<gene>
    <name evidence="1" type="ORF">F5876DRAFT_72196</name>
</gene>
<protein>
    <submittedName>
        <fullName evidence="1">Uncharacterized protein</fullName>
    </submittedName>
</protein>
<name>A0ACC1UEB8_9AGAR</name>
<comment type="caution">
    <text evidence="1">The sequence shown here is derived from an EMBL/GenBank/DDBJ whole genome shotgun (WGS) entry which is preliminary data.</text>
</comment>